<evidence type="ECO:0000313" key="1">
    <source>
        <dbReference type="EMBL" id="GFY64713.1"/>
    </source>
</evidence>
<sequence>MLFSLYVPGYKRSFLESCDIGMFADGIALWCSGPDVNHIESTLTTTLTEVWNFANDYQLIFNVSKSYVSFFTTNKHLFSYQPPRRSFCLKTKKNWGFPGVPGDSLL</sequence>
<dbReference type="AlphaFoldDB" id="A0A8X7CCW9"/>
<evidence type="ECO:0000313" key="2">
    <source>
        <dbReference type="Proteomes" id="UP000886998"/>
    </source>
</evidence>
<gene>
    <name evidence="1" type="ORF">TNIN_181961</name>
</gene>
<accession>A0A8X7CCW9</accession>
<dbReference type="Proteomes" id="UP000886998">
    <property type="component" value="Unassembled WGS sequence"/>
</dbReference>
<keyword evidence="2" id="KW-1185">Reference proteome</keyword>
<dbReference type="EMBL" id="BMAV01015361">
    <property type="protein sequence ID" value="GFY64713.1"/>
    <property type="molecule type" value="Genomic_DNA"/>
</dbReference>
<organism evidence="1 2">
    <name type="scientific">Trichonephila inaurata madagascariensis</name>
    <dbReference type="NCBI Taxonomy" id="2747483"/>
    <lineage>
        <taxon>Eukaryota</taxon>
        <taxon>Metazoa</taxon>
        <taxon>Ecdysozoa</taxon>
        <taxon>Arthropoda</taxon>
        <taxon>Chelicerata</taxon>
        <taxon>Arachnida</taxon>
        <taxon>Araneae</taxon>
        <taxon>Araneomorphae</taxon>
        <taxon>Entelegynae</taxon>
        <taxon>Araneoidea</taxon>
        <taxon>Nephilidae</taxon>
        <taxon>Trichonephila</taxon>
        <taxon>Trichonephila inaurata</taxon>
    </lineage>
</organism>
<evidence type="ECO:0008006" key="3">
    <source>
        <dbReference type="Google" id="ProtNLM"/>
    </source>
</evidence>
<proteinExistence type="predicted"/>
<comment type="caution">
    <text evidence="1">The sequence shown here is derived from an EMBL/GenBank/DDBJ whole genome shotgun (WGS) entry which is preliminary data.</text>
</comment>
<protein>
    <recommendedName>
        <fullName evidence="3">Reverse transcriptase domain-containing protein</fullName>
    </recommendedName>
</protein>
<name>A0A8X7CCW9_9ARAC</name>
<reference evidence="1" key="1">
    <citation type="submission" date="2020-08" db="EMBL/GenBank/DDBJ databases">
        <title>Multicomponent nature underlies the extraordinary mechanical properties of spider dragline silk.</title>
        <authorList>
            <person name="Kono N."/>
            <person name="Nakamura H."/>
            <person name="Mori M."/>
            <person name="Yoshida Y."/>
            <person name="Ohtoshi R."/>
            <person name="Malay A.D."/>
            <person name="Moran D.A.P."/>
            <person name="Tomita M."/>
            <person name="Numata K."/>
            <person name="Arakawa K."/>
        </authorList>
    </citation>
    <scope>NUCLEOTIDE SEQUENCE</scope>
</reference>